<proteinExistence type="predicted"/>
<dbReference type="InterPro" id="IPR001387">
    <property type="entry name" value="Cro/C1-type_HTH"/>
</dbReference>
<organism evidence="3 4">
    <name type="scientific">Candidatus Flavonifractor intestinigallinarum</name>
    <dbReference type="NCBI Taxonomy" id="2838586"/>
    <lineage>
        <taxon>Bacteria</taxon>
        <taxon>Bacillati</taxon>
        <taxon>Bacillota</taxon>
        <taxon>Clostridia</taxon>
        <taxon>Eubacteriales</taxon>
        <taxon>Oscillospiraceae</taxon>
        <taxon>Flavonifractor</taxon>
    </lineage>
</organism>
<evidence type="ECO:0000259" key="2">
    <source>
        <dbReference type="PROSITE" id="PS50943"/>
    </source>
</evidence>
<dbReference type="InterPro" id="IPR010982">
    <property type="entry name" value="Lambda_DNA-bd_dom_sf"/>
</dbReference>
<feature type="domain" description="HTH cro/C1-type" evidence="2">
    <location>
        <begin position="7"/>
        <end position="62"/>
    </location>
</feature>
<reference evidence="3" key="1">
    <citation type="journal article" date="2021" name="PeerJ">
        <title>Extensive microbial diversity within the chicken gut microbiome revealed by metagenomics and culture.</title>
        <authorList>
            <person name="Gilroy R."/>
            <person name="Ravi A."/>
            <person name="Getino M."/>
            <person name="Pursley I."/>
            <person name="Horton D.L."/>
            <person name="Alikhan N.F."/>
            <person name="Baker D."/>
            <person name="Gharbi K."/>
            <person name="Hall N."/>
            <person name="Watson M."/>
            <person name="Adriaenssens E.M."/>
            <person name="Foster-Nyarko E."/>
            <person name="Jarju S."/>
            <person name="Secka A."/>
            <person name="Antonio M."/>
            <person name="Oren A."/>
            <person name="Chaudhuri R.R."/>
            <person name="La Ragione R."/>
            <person name="Hildebrand F."/>
            <person name="Pallen M.J."/>
        </authorList>
    </citation>
    <scope>NUCLEOTIDE SEQUENCE</scope>
    <source>
        <strain evidence="3">CHK192-8294</strain>
    </source>
</reference>
<dbReference type="Proteomes" id="UP000823921">
    <property type="component" value="Unassembled WGS sequence"/>
</dbReference>
<dbReference type="EMBL" id="DWXO01000084">
    <property type="protein sequence ID" value="HJB81114.1"/>
    <property type="molecule type" value="Genomic_DNA"/>
</dbReference>
<name>A0A9D2MNF7_9FIRM</name>
<evidence type="ECO:0000313" key="3">
    <source>
        <dbReference type="EMBL" id="HJB81114.1"/>
    </source>
</evidence>
<keyword evidence="1" id="KW-0238">DNA-binding</keyword>
<dbReference type="GO" id="GO:0003677">
    <property type="term" value="F:DNA binding"/>
    <property type="evidence" value="ECO:0007669"/>
    <property type="project" value="UniProtKB-KW"/>
</dbReference>
<dbReference type="PANTHER" id="PTHR46558:SF11">
    <property type="entry name" value="HTH-TYPE TRANSCRIPTIONAL REGULATOR XRE"/>
    <property type="match status" value="1"/>
</dbReference>
<dbReference type="CDD" id="cd00093">
    <property type="entry name" value="HTH_XRE"/>
    <property type="match status" value="1"/>
</dbReference>
<protein>
    <submittedName>
        <fullName evidence="3">Helix-turn-helix domain-containing protein</fullName>
    </submittedName>
</protein>
<dbReference type="SMART" id="SM00530">
    <property type="entry name" value="HTH_XRE"/>
    <property type="match status" value="1"/>
</dbReference>
<dbReference type="AlphaFoldDB" id="A0A9D2MNF7"/>
<reference evidence="3" key="2">
    <citation type="submission" date="2021-04" db="EMBL/GenBank/DDBJ databases">
        <authorList>
            <person name="Gilroy R."/>
        </authorList>
    </citation>
    <scope>NUCLEOTIDE SEQUENCE</scope>
    <source>
        <strain evidence="3">CHK192-8294</strain>
    </source>
</reference>
<comment type="caution">
    <text evidence="3">The sequence shown here is derived from an EMBL/GenBank/DDBJ whole genome shotgun (WGS) entry which is preliminary data.</text>
</comment>
<dbReference type="Gene3D" id="1.10.260.40">
    <property type="entry name" value="lambda repressor-like DNA-binding domains"/>
    <property type="match status" value="1"/>
</dbReference>
<gene>
    <name evidence="3" type="ORF">H9712_09010</name>
</gene>
<dbReference type="SUPFAM" id="SSF47413">
    <property type="entry name" value="lambda repressor-like DNA-binding domains"/>
    <property type="match status" value="1"/>
</dbReference>
<sequence length="108" mass="12433">MTFGERLRQLREERNLTQKAIAGIIGISPRMVSFYESGAHFPREEGTLLKLAQFFGVSTDYLLGYSDVRCVEQLRKLNQAFQGLPEAERESLMDYLDFLSAKQKRPKT</sequence>
<accession>A0A9D2MNF7</accession>
<evidence type="ECO:0000313" key="4">
    <source>
        <dbReference type="Proteomes" id="UP000823921"/>
    </source>
</evidence>
<dbReference type="PROSITE" id="PS50943">
    <property type="entry name" value="HTH_CROC1"/>
    <property type="match status" value="1"/>
</dbReference>
<dbReference type="PANTHER" id="PTHR46558">
    <property type="entry name" value="TRACRIPTIONAL REGULATORY PROTEIN-RELATED-RELATED"/>
    <property type="match status" value="1"/>
</dbReference>
<evidence type="ECO:0000256" key="1">
    <source>
        <dbReference type="ARBA" id="ARBA00023125"/>
    </source>
</evidence>
<dbReference type="Pfam" id="PF12844">
    <property type="entry name" value="HTH_19"/>
    <property type="match status" value="1"/>
</dbReference>